<organism evidence="2 3">
    <name type="scientific">Brenthis ino</name>
    <name type="common">lesser marbled fritillary</name>
    <dbReference type="NCBI Taxonomy" id="405034"/>
    <lineage>
        <taxon>Eukaryota</taxon>
        <taxon>Metazoa</taxon>
        <taxon>Ecdysozoa</taxon>
        <taxon>Arthropoda</taxon>
        <taxon>Hexapoda</taxon>
        <taxon>Insecta</taxon>
        <taxon>Pterygota</taxon>
        <taxon>Neoptera</taxon>
        <taxon>Endopterygota</taxon>
        <taxon>Lepidoptera</taxon>
        <taxon>Glossata</taxon>
        <taxon>Ditrysia</taxon>
        <taxon>Papilionoidea</taxon>
        <taxon>Nymphalidae</taxon>
        <taxon>Heliconiinae</taxon>
        <taxon>Argynnini</taxon>
        <taxon>Brenthis</taxon>
    </lineage>
</organism>
<proteinExistence type="predicted"/>
<evidence type="ECO:0000256" key="1">
    <source>
        <dbReference type="SAM" id="MobiDB-lite"/>
    </source>
</evidence>
<gene>
    <name evidence="2" type="ORF">BINO364_LOCUS7477</name>
</gene>
<protein>
    <submittedName>
        <fullName evidence="2">Uncharacterized protein</fullName>
    </submittedName>
</protein>
<name>A0A8J9UX84_9NEOP</name>
<reference evidence="2" key="1">
    <citation type="submission" date="2021-12" db="EMBL/GenBank/DDBJ databases">
        <authorList>
            <person name="Martin H S."/>
        </authorList>
    </citation>
    <scope>NUCLEOTIDE SEQUENCE</scope>
</reference>
<dbReference type="EMBL" id="OV170222">
    <property type="protein sequence ID" value="CAH0721367.1"/>
    <property type="molecule type" value="Genomic_DNA"/>
</dbReference>
<feature type="region of interest" description="Disordered" evidence="1">
    <location>
        <begin position="1"/>
        <end position="31"/>
    </location>
</feature>
<evidence type="ECO:0000313" key="3">
    <source>
        <dbReference type="Proteomes" id="UP000838878"/>
    </source>
</evidence>
<evidence type="ECO:0000313" key="2">
    <source>
        <dbReference type="EMBL" id="CAH0721367.1"/>
    </source>
</evidence>
<dbReference type="AlphaFoldDB" id="A0A8J9UX84"/>
<dbReference type="Proteomes" id="UP000838878">
    <property type="component" value="Chromosome 2"/>
</dbReference>
<sequence length="106" mass="11424">MHIELAGPVSRSGRQRGVAERPSLACGTEGSAGESARAEAAAVQRIWVNGSGAGRAARHGRCKWVGLPPLRRPAPRTLVYCAFIAMRLLRIRPTCHLRPRRAGSNC</sequence>
<keyword evidence="3" id="KW-1185">Reference proteome</keyword>
<accession>A0A8J9UX84</accession>
<feature type="non-terminal residue" evidence="2">
    <location>
        <position position="106"/>
    </location>
</feature>